<dbReference type="Gene3D" id="2.40.70.10">
    <property type="entry name" value="Acid Proteases"/>
    <property type="match status" value="1"/>
</dbReference>
<dbReference type="Pfam" id="PF00665">
    <property type="entry name" value="rve"/>
    <property type="match status" value="1"/>
</dbReference>
<dbReference type="InterPro" id="IPR052160">
    <property type="entry name" value="Gypsy_RT_Integrase-like"/>
</dbReference>
<organism evidence="3">
    <name type="scientific">Tanacetum cinerariifolium</name>
    <name type="common">Dalmatian daisy</name>
    <name type="synonym">Chrysanthemum cinerariifolium</name>
    <dbReference type="NCBI Taxonomy" id="118510"/>
    <lineage>
        <taxon>Eukaryota</taxon>
        <taxon>Viridiplantae</taxon>
        <taxon>Streptophyta</taxon>
        <taxon>Embryophyta</taxon>
        <taxon>Tracheophyta</taxon>
        <taxon>Spermatophyta</taxon>
        <taxon>Magnoliopsida</taxon>
        <taxon>eudicotyledons</taxon>
        <taxon>Gunneridae</taxon>
        <taxon>Pentapetalae</taxon>
        <taxon>asterids</taxon>
        <taxon>campanulids</taxon>
        <taxon>Asterales</taxon>
        <taxon>Asteraceae</taxon>
        <taxon>Asteroideae</taxon>
        <taxon>Anthemideae</taxon>
        <taxon>Anthemidinae</taxon>
        <taxon>Tanacetum</taxon>
    </lineage>
</organism>
<feature type="domain" description="Integrase catalytic" evidence="2">
    <location>
        <begin position="888"/>
        <end position="1031"/>
    </location>
</feature>
<dbReference type="PROSITE" id="PS50994">
    <property type="entry name" value="INTEGRASE"/>
    <property type="match status" value="1"/>
</dbReference>
<evidence type="ECO:0000259" key="2">
    <source>
        <dbReference type="PROSITE" id="PS50994"/>
    </source>
</evidence>
<dbReference type="Gene3D" id="3.30.420.10">
    <property type="entry name" value="Ribonuclease H-like superfamily/Ribonuclease H"/>
    <property type="match status" value="1"/>
</dbReference>
<name>A0A6L2NRE2_TANCI</name>
<keyword evidence="3" id="KW-0808">Transferase</keyword>
<evidence type="ECO:0000313" key="3">
    <source>
        <dbReference type="EMBL" id="GEU88733.1"/>
    </source>
</evidence>
<dbReference type="GO" id="GO:0003964">
    <property type="term" value="F:RNA-directed DNA polymerase activity"/>
    <property type="evidence" value="ECO:0007669"/>
    <property type="project" value="UniProtKB-KW"/>
</dbReference>
<dbReference type="Gene3D" id="1.10.340.70">
    <property type="match status" value="1"/>
</dbReference>
<sequence>MADDRTMEEMLQAPMEGYGDAIVVPDILTENFEIKTGLLSLIQANQFHGFESNNPHDHIRSFNRITSTLKFRDTFGEVWERFKEMLRQYPRHGFSELHQINTFYYGLNEHEQDSLNAAAGGNLLRKTPQDALIIIENKSKVRYLRNKPVAFKVSTTSSGNSSSTDARIDKLTDTISNLVETFNKKMTTPATVKVVEETCVICGGARPYYDCIATDSNISSACVTTGTYNQGNTRFRPHVATNYRASPPGFPLVQNNQNRYNQTKTKVTAKTEEIIIKLQLSTLKNMMGSYFQNDTVSTSCSGSLPSNTIANPRGDLKAITTQSGVSYDGPPIPPPTFSLPKEVERVPEVTKDTPKPTIPYPSRANKQKLHEKDDILALKFVEIFKNLHFELGFAEALLHRPKFALMFKSLLNNKEKLLDLTTTLVNENCLAVILKKLPEKLRDPGKFLIPCDFQELDECLALADMGTSINLMPLSIWKKLSLPELTSTQMILELTDRSTTRPAGIAEDVFVKVGKFHFLTDFVVVNYVVDPRVPLIFRRPFLRTERAFIDVYGEELTLRVDVEAITFNVGQTSKYSYNDAESINRIDVIDVACEEYVQEVLGFFDNSKSGSPTPTSDPIISSSSLLFTLFEGSDFILKEIDTFLQTLDELSNLDDDYYDMEGDIHYLEKLLNEVPSPNLPSVKTEDLKQVDATMTKPSIEELPELELKELPSHLEYAFLEGTNKLPVIISKELKDEEKSALLKTIVYTDHSALKYLLAKQDAKPRLIWWILLLQEFDVIIRDKKGAKNLAADHLSRLENPHQDELEKKEIIEIFPLETLVIRWCVHSQEAVNILTACHSEPTGGHHSANFTAKNVFDFVFYWPTIYRDAHDLVTRCDACQRQGKISQRDEMPQNAIQVCEIFDVWGIDFMGPFMSSKGNKYILVAVGYLSKWVETKALPTNDARVAVKILKSLFARFRTPRAIISDRGTYFCNDQFAKVMLKYGVTYHLSTAYHPQISGQVEVSNRGLKRILERTIGENHASWSDKLDDAL</sequence>
<gene>
    <name evidence="3" type="ORF">Tci_060711</name>
</gene>
<protein>
    <submittedName>
        <fullName evidence="3">Reverse transcriptase domain-containing protein</fullName>
    </submittedName>
</protein>
<dbReference type="InterPro" id="IPR041588">
    <property type="entry name" value="Integrase_H2C2"/>
</dbReference>
<dbReference type="EMBL" id="BKCJ010009812">
    <property type="protein sequence ID" value="GEU88733.1"/>
    <property type="molecule type" value="Genomic_DNA"/>
</dbReference>
<dbReference type="AlphaFoldDB" id="A0A6L2NRE2"/>
<dbReference type="InterPro" id="IPR012337">
    <property type="entry name" value="RNaseH-like_sf"/>
</dbReference>
<evidence type="ECO:0000256" key="1">
    <source>
        <dbReference type="SAM" id="MobiDB-lite"/>
    </source>
</evidence>
<dbReference type="InterPro" id="IPR021109">
    <property type="entry name" value="Peptidase_aspartic_dom_sf"/>
</dbReference>
<dbReference type="PANTHER" id="PTHR47266">
    <property type="entry name" value="ENDONUCLEASE-RELATED"/>
    <property type="match status" value="1"/>
</dbReference>
<dbReference type="Pfam" id="PF17921">
    <property type="entry name" value="Integrase_H2C2"/>
    <property type="match status" value="1"/>
</dbReference>
<dbReference type="InterPro" id="IPR036397">
    <property type="entry name" value="RNaseH_sf"/>
</dbReference>
<dbReference type="InterPro" id="IPR001584">
    <property type="entry name" value="Integrase_cat-core"/>
</dbReference>
<dbReference type="CDD" id="cd00303">
    <property type="entry name" value="retropepsin_like"/>
    <property type="match status" value="1"/>
</dbReference>
<dbReference type="SUPFAM" id="SSF53098">
    <property type="entry name" value="Ribonuclease H-like"/>
    <property type="match status" value="1"/>
</dbReference>
<keyword evidence="3" id="KW-0548">Nucleotidyltransferase</keyword>
<reference evidence="3" key="1">
    <citation type="journal article" date="2019" name="Sci. Rep.">
        <title>Draft genome of Tanacetum cinerariifolium, the natural source of mosquito coil.</title>
        <authorList>
            <person name="Yamashiro T."/>
            <person name="Shiraishi A."/>
            <person name="Satake H."/>
            <person name="Nakayama K."/>
        </authorList>
    </citation>
    <scope>NUCLEOTIDE SEQUENCE</scope>
</reference>
<accession>A0A6L2NRE2</accession>
<dbReference type="GO" id="GO:0003676">
    <property type="term" value="F:nucleic acid binding"/>
    <property type="evidence" value="ECO:0007669"/>
    <property type="project" value="InterPro"/>
</dbReference>
<feature type="compositionally biased region" description="Basic and acidic residues" evidence="1">
    <location>
        <begin position="341"/>
        <end position="354"/>
    </location>
</feature>
<proteinExistence type="predicted"/>
<comment type="caution">
    <text evidence="3">The sequence shown here is derived from an EMBL/GenBank/DDBJ whole genome shotgun (WGS) entry which is preliminary data.</text>
</comment>
<dbReference type="GO" id="GO:0015074">
    <property type="term" value="P:DNA integration"/>
    <property type="evidence" value="ECO:0007669"/>
    <property type="project" value="InterPro"/>
</dbReference>
<feature type="region of interest" description="Disordered" evidence="1">
    <location>
        <begin position="323"/>
        <end position="364"/>
    </location>
</feature>
<keyword evidence="3" id="KW-0695">RNA-directed DNA polymerase</keyword>